<dbReference type="Proteomes" id="UP000095591">
    <property type="component" value="Unassembled WGS sequence"/>
</dbReference>
<protein>
    <submittedName>
        <fullName evidence="6">Aminopeptidase P family protein</fullName>
    </submittedName>
    <submittedName>
        <fullName evidence="5">M24 family metallopeptidase</fullName>
    </submittedName>
    <submittedName>
        <fullName evidence="3">Uncharacterized peptidase SA1530</fullName>
        <ecNumber evidence="3">3.4.-.-</ecNumber>
    </submittedName>
    <submittedName>
        <fullName evidence="4">Xaa-Pro peptidase family protein</fullName>
    </submittedName>
</protein>
<dbReference type="SUPFAM" id="SSF55920">
    <property type="entry name" value="Creatinase/aminopeptidase"/>
    <property type="match status" value="1"/>
</dbReference>
<dbReference type="AlphaFoldDB" id="A0A173R6V6"/>
<gene>
    <name evidence="3" type="ORF">ERS852429_00293</name>
    <name evidence="7" type="ORF">FSA05_00910</name>
    <name evidence="5" type="ORF">GKD59_07105</name>
    <name evidence="6" type="ORF">HHO38_05620</name>
    <name evidence="4" type="ORF">PN612_19655</name>
</gene>
<dbReference type="Proteomes" id="UP000501982">
    <property type="component" value="Chromosome"/>
</dbReference>
<evidence type="ECO:0000259" key="2">
    <source>
        <dbReference type="Pfam" id="PF01321"/>
    </source>
</evidence>
<dbReference type="GO" id="GO:0004177">
    <property type="term" value="F:aminopeptidase activity"/>
    <property type="evidence" value="ECO:0007669"/>
    <property type="project" value="UniProtKB-KW"/>
</dbReference>
<dbReference type="InterPro" id="IPR036005">
    <property type="entry name" value="Creatinase/aminopeptidase-like"/>
</dbReference>
<reference evidence="5 10" key="2">
    <citation type="journal article" date="2019" name="Nat. Med.">
        <title>A library of human gut bacterial isolates paired with longitudinal multiomics data enables mechanistic microbiome research.</title>
        <authorList>
            <person name="Poyet M."/>
            <person name="Groussin M."/>
            <person name="Gibbons S.M."/>
            <person name="Avila-Pacheco J."/>
            <person name="Jiang X."/>
            <person name="Kearney S.M."/>
            <person name="Perrotta A.R."/>
            <person name="Berdy B."/>
            <person name="Zhao S."/>
            <person name="Lieberman T.D."/>
            <person name="Swanson P.K."/>
            <person name="Smith M."/>
            <person name="Roesemann S."/>
            <person name="Alexander J.E."/>
            <person name="Rich S.A."/>
            <person name="Livny J."/>
            <person name="Vlamakis H."/>
            <person name="Clish C."/>
            <person name="Bullock K."/>
            <person name="Deik A."/>
            <person name="Scott J."/>
            <person name="Pierce K.A."/>
            <person name="Xavier R.J."/>
            <person name="Alm E.J."/>
        </authorList>
    </citation>
    <scope>NUCLEOTIDE SEQUENCE [LARGE SCALE GENOMIC DNA]</scope>
    <source>
        <strain evidence="5 10">BIOML-A41</strain>
    </source>
</reference>
<dbReference type="Gene3D" id="3.90.230.10">
    <property type="entry name" value="Creatinase/methionine aminopeptidase superfamily"/>
    <property type="match status" value="1"/>
</dbReference>
<evidence type="ECO:0000313" key="9">
    <source>
        <dbReference type="Proteomes" id="UP000315827"/>
    </source>
</evidence>
<dbReference type="SUPFAM" id="SSF53092">
    <property type="entry name" value="Creatinase/prolidase N-terminal domain"/>
    <property type="match status" value="1"/>
</dbReference>
<reference evidence="3 8" key="1">
    <citation type="submission" date="2015-09" db="EMBL/GenBank/DDBJ databases">
        <authorList>
            <consortium name="Pathogen Informatics"/>
        </authorList>
    </citation>
    <scope>NUCLEOTIDE SEQUENCE [LARGE SCALE GENOMIC DNA]</scope>
    <source>
        <strain evidence="3 8">2789STDY5608872</strain>
    </source>
</reference>
<keyword evidence="6" id="KW-0645">Protease</keyword>
<dbReference type="EMBL" id="CP051672">
    <property type="protein sequence ID" value="QJE27844.1"/>
    <property type="molecule type" value="Genomic_DNA"/>
</dbReference>
<proteinExistence type="predicted"/>
<feature type="domain" description="Peptidase M24" evidence="1">
    <location>
        <begin position="141"/>
        <end position="374"/>
    </location>
</feature>
<dbReference type="CDD" id="cd01066">
    <property type="entry name" value="APP_MetAP"/>
    <property type="match status" value="1"/>
</dbReference>
<reference evidence="7 9" key="3">
    <citation type="submission" date="2019-07" db="EMBL/GenBank/DDBJ databases">
        <title>Genome sequencing of Parabacteroides distasonis iSURF_7.</title>
        <authorList>
            <person name="Degefu H.N."/>
            <person name="Ruoff K.L."/>
            <person name="Price C.E."/>
            <person name="Valls R.A."/>
            <person name="O'Toole G.A."/>
        </authorList>
    </citation>
    <scope>NUCLEOTIDE SEQUENCE [LARGE SCALE GENOMIC DNA]</scope>
    <source>
        <strain evidence="7 9">CFPLTA003_1B</strain>
    </source>
</reference>
<dbReference type="EMBL" id="CYXP01000001">
    <property type="protein sequence ID" value="CUM73640.1"/>
    <property type="molecule type" value="Genomic_DNA"/>
</dbReference>
<accession>A0A173R6V6</accession>
<evidence type="ECO:0000313" key="11">
    <source>
        <dbReference type="Proteomes" id="UP000501982"/>
    </source>
</evidence>
<evidence type="ECO:0000313" key="4">
    <source>
        <dbReference type="EMBL" id="MDB9140710.1"/>
    </source>
</evidence>
<dbReference type="InterPro" id="IPR029149">
    <property type="entry name" value="Creatin/AminoP/Spt16_N"/>
</dbReference>
<feature type="domain" description="Creatinase N-terminal" evidence="2">
    <location>
        <begin position="14"/>
        <end position="133"/>
    </location>
</feature>
<evidence type="ECO:0000313" key="10">
    <source>
        <dbReference type="Proteomes" id="UP000463337"/>
    </source>
</evidence>
<reference evidence="4" key="5">
    <citation type="submission" date="2023-01" db="EMBL/GenBank/DDBJ databases">
        <title>Human gut microbiome strain richness.</title>
        <authorList>
            <person name="Chen-Liaw A."/>
        </authorList>
    </citation>
    <scope>NUCLEOTIDE SEQUENCE</scope>
    <source>
        <strain evidence="4">D35st1_E5_D35t1_190705</strain>
    </source>
</reference>
<dbReference type="InterPro" id="IPR000587">
    <property type="entry name" value="Creatinase_N"/>
</dbReference>
<dbReference type="InterPro" id="IPR000994">
    <property type="entry name" value="Pept_M24"/>
</dbReference>
<name>A0A173R6V6_PARDI</name>
<dbReference type="GeneID" id="93525867"/>
<organism evidence="3 8">
    <name type="scientific">Parabacteroides distasonis</name>
    <dbReference type="NCBI Taxonomy" id="823"/>
    <lineage>
        <taxon>Bacteria</taxon>
        <taxon>Pseudomonadati</taxon>
        <taxon>Bacteroidota</taxon>
        <taxon>Bacteroidia</taxon>
        <taxon>Bacteroidales</taxon>
        <taxon>Tannerellaceae</taxon>
        <taxon>Parabacteroides</taxon>
    </lineage>
</organism>
<dbReference type="EMBL" id="JAQMPX010000143">
    <property type="protein sequence ID" value="MDB9140710.1"/>
    <property type="molecule type" value="Genomic_DNA"/>
</dbReference>
<dbReference type="Proteomes" id="UP000315827">
    <property type="component" value="Unassembled WGS sequence"/>
</dbReference>
<sequence length="392" mass="43776">MISEELKNDLKIKWDRMRDGMAKMGMDACLLTVDVNLYYTTGQIYSGYFYLPVDGEPWFLIKRPNGLSGHQVEYIRKPEDIPPLFAERGIKMPKKLLLEADELTYNEYIRLDKVFQPEEAGNATAFMRNLRRVKTPWEIGQFRIAARKHEATYSEIPECFRPGMTDLEFQYEIEKRMRKNGSIGLFRAFGANMDIYMGSILAGENAETPSPFDFALGGGGIDASCPLGANGTLLKEGTAIMVDMAGNYTAYMTDMTRVFSVGRLTEEAYRAHQVALTIQQEVENATRPGTACSDLYNIAANIAKKEGLSANFMGTEQQAKFVGHGIGIQINELPVLTPRSKEELLPNMVFALEPKFVIPGVGAVGIENSFLVTETGVEKLTRFNEEIIPLGN</sequence>
<dbReference type="EC" id="3.4.-.-" evidence="3"/>
<reference evidence="6 11" key="4">
    <citation type="submission" date="2020-04" db="EMBL/GenBank/DDBJ databases">
        <title>Complete Genomes and Methylome analysis of CBBP consortium that reverse antibiotic-induced susceptibility to vancomycin-resistant Enterococcus faecium infection.</title>
        <authorList>
            <person name="Fomenkov A."/>
            <person name="Zhang Z."/>
            <person name="Pamer E."/>
            <person name="Roberts R.J."/>
        </authorList>
    </citation>
    <scope>NUCLEOTIDE SEQUENCE [LARGE SCALE GENOMIC DNA]</scope>
    <source>
        <strain evidence="11">CBBP</strain>
        <strain evidence="6">CBBP-1</strain>
    </source>
</reference>
<evidence type="ECO:0000313" key="6">
    <source>
        <dbReference type="EMBL" id="QJE27844.1"/>
    </source>
</evidence>
<evidence type="ECO:0000313" key="7">
    <source>
        <dbReference type="EMBL" id="TWV64210.1"/>
    </source>
</evidence>
<dbReference type="Proteomes" id="UP001211522">
    <property type="component" value="Unassembled WGS sequence"/>
</dbReference>
<keyword evidence="3" id="KW-0378">Hydrolase</keyword>
<keyword evidence="6" id="KW-0031">Aminopeptidase</keyword>
<dbReference type="EMBL" id="VOHW01000001">
    <property type="protein sequence ID" value="TWV64210.1"/>
    <property type="molecule type" value="Genomic_DNA"/>
</dbReference>
<dbReference type="Gene3D" id="3.40.350.10">
    <property type="entry name" value="Creatinase/prolidase N-terminal domain"/>
    <property type="match status" value="1"/>
</dbReference>
<dbReference type="Pfam" id="PF01321">
    <property type="entry name" value="Creatinase_N"/>
    <property type="match status" value="1"/>
</dbReference>
<evidence type="ECO:0000313" key="3">
    <source>
        <dbReference type="EMBL" id="CUM73640.1"/>
    </source>
</evidence>
<dbReference type="InterPro" id="IPR050659">
    <property type="entry name" value="Peptidase_M24B"/>
</dbReference>
<dbReference type="Pfam" id="PF00557">
    <property type="entry name" value="Peptidase_M24"/>
    <property type="match status" value="1"/>
</dbReference>
<dbReference type="EMBL" id="WKLT01000005">
    <property type="protein sequence ID" value="MRY57680.1"/>
    <property type="molecule type" value="Genomic_DNA"/>
</dbReference>
<evidence type="ECO:0000259" key="1">
    <source>
        <dbReference type="Pfam" id="PF00557"/>
    </source>
</evidence>
<evidence type="ECO:0000313" key="5">
    <source>
        <dbReference type="EMBL" id="MRY57680.1"/>
    </source>
</evidence>
<dbReference type="Proteomes" id="UP000463337">
    <property type="component" value="Unassembled WGS sequence"/>
</dbReference>
<dbReference type="PANTHER" id="PTHR46112">
    <property type="entry name" value="AMINOPEPTIDASE"/>
    <property type="match status" value="1"/>
</dbReference>
<dbReference type="PANTHER" id="PTHR46112:SF2">
    <property type="entry name" value="XAA-PRO AMINOPEPTIDASE P-RELATED"/>
    <property type="match status" value="1"/>
</dbReference>
<evidence type="ECO:0000313" key="8">
    <source>
        <dbReference type="Proteomes" id="UP000095591"/>
    </source>
</evidence>
<dbReference type="RefSeq" id="WP_057318726.1">
    <property type="nucleotide sequence ID" value="NZ_BAABYH010000001.1"/>
</dbReference>